<dbReference type="Proteomes" id="UP001055784">
    <property type="component" value="Chromosome"/>
</dbReference>
<evidence type="ECO:0000313" key="1">
    <source>
        <dbReference type="EMBL" id="URJ52727.1"/>
    </source>
</evidence>
<gene>
    <name evidence="1" type="ORF">MF626_002267</name>
</gene>
<organism evidence="1 2">
    <name type="scientific">Paenibacillus polymyxa</name>
    <name type="common">Bacillus polymyxa</name>
    <dbReference type="NCBI Taxonomy" id="1406"/>
    <lineage>
        <taxon>Bacteria</taxon>
        <taxon>Bacillati</taxon>
        <taxon>Bacillota</taxon>
        <taxon>Bacilli</taxon>
        <taxon>Bacillales</taxon>
        <taxon>Paenibacillaceae</taxon>
        <taxon>Paenibacillus</taxon>
    </lineage>
</organism>
<dbReference type="EMBL" id="CP097770">
    <property type="protein sequence ID" value="URJ52727.1"/>
    <property type="molecule type" value="Genomic_DNA"/>
</dbReference>
<sequence>MNRKFFIMALIRGIFGYFPCGLGVAVLLEAYSRYSLRGFLIGATFFLIGGLVLYFTRRYESSDWLL</sequence>
<dbReference type="RefSeq" id="WP_028542918.1">
    <property type="nucleotide sequence ID" value="NZ_CP015423.1"/>
</dbReference>
<evidence type="ECO:0000313" key="2">
    <source>
        <dbReference type="Proteomes" id="UP001055784"/>
    </source>
</evidence>
<name>A0A1D7MMP7_PAEPO</name>
<protein>
    <submittedName>
        <fullName evidence="1">Uncharacterized protein</fullName>
    </submittedName>
</protein>
<dbReference type="AlphaFoldDB" id="A0A1D7MMP7"/>
<proteinExistence type="predicted"/>
<reference evidence="1" key="1">
    <citation type="submission" date="2022-11" db="EMBL/GenBank/DDBJ databases">
        <authorList>
            <person name="Vasilchenko N.G."/>
            <person name="Prazdnova E.V."/>
            <person name="Gorovtsov A.V."/>
            <person name="Chistyakov V.A."/>
            <person name="Pak M.L."/>
        </authorList>
    </citation>
    <scope>NUCLEOTIDE SEQUENCE</scope>
    <source>
        <strain evidence="1">R 4.5</strain>
    </source>
</reference>
<accession>A0A1D7MMP7</accession>